<dbReference type="InterPro" id="IPR035965">
    <property type="entry name" value="PAS-like_dom_sf"/>
</dbReference>
<sequence length="643" mass="70318">MTGTAMADDIRYRLLVEAVADYAIYMISPQGVVTSWNSGARRLKGYAADEILGQNFATFYTDEDRAGGLPQRVLAAATNEGRFEGEGWRVRKDGSRFWAHVIVDRILDEDGVFIGFAKITRDLTERRRSEEALKRSEERFRLLVQGVTDYAIYMLDPDGRVTNWNFGAERIKGYLPQEIIGEHFSRFYTEEDRAAGLPQIGLETALRDGRFEKEGWRVRKDGKRFWANVVIDPIRNEQGELLGFAKITRDITERRETQKALEQAREAFFQAQKMEAIGQLTGGVAHDFNNLLMAILGSLDLLRKRLPQEPRTDRLLDNAMHAAQRGASLTQRMLAFARRQELKTEPVDAARLVESMNDLLGRSLGGAITVETRFPSGLRPVTADPAQLELALLNLAVNARDAMPNGGEIVISGVERVVTVQGPRLAPGRYLCISVSDTGEGMDEETLARAIEPFFTTKGVGKGTGLGLSMAQGTAEQLGGELVLTSAKGVGTTVELWLPEAIEKAPAPAPAPAASPPPVPSPVGGLTILLVDDDALVLVSTAEMLEDLGHQVLIASSSEAALALLSTDRQVDLVITDHAMPEMTGLELAEIVKATRPTLPIILASGFAELPKIVKADVYKLAKPFSQDALNRAIADAFAQRAF</sequence>
<dbReference type="InterPro" id="IPR000014">
    <property type="entry name" value="PAS"/>
</dbReference>
<evidence type="ECO:0000313" key="9">
    <source>
        <dbReference type="EMBL" id="RXF73043.1"/>
    </source>
</evidence>
<evidence type="ECO:0000259" key="8">
    <source>
        <dbReference type="PROSITE" id="PS50113"/>
    </source>
</evidence>
<dbReference type="SMART" id="SM00448">
    <property type="entry name" value="REC"/>
    <property type="match status" value="1"/>
</dbReference>
<gene>
    <name evidence="9" type="ORF">EK403_12450</name>
</gene>
<keyword evidence="9" id="KW-0418">Kinase</keyword>
<comment type="caution">
    <text evidence="9">The sequence shown here is derived from an EMBL/GenBank/DDBJ whole genome shotgun (WGS) entry which is preliminary data.</text>
</comment>
<dbReference type="Gene3D" id="3.30.565.10">
    <property type="entry name" value="Histidine kinase-like ATPase, C-terminal domain"/>
    <property type="match status" value="1"/>
</dbReference>
<comment type="catalytic activity">
    <reaction evidence="1">
        <text>ATP + protein L-histidine = ADP + protein N-phospho-L-histidine.</text>
        <dbReference type="EC" id="2.7.13.3"/>
    </reaction>
</comment>
<dbReference type="InterPro" id="IPR001789">
    <property type="entry name" value="Sig_transdc_resp-reg_receiver"/>
</dbReference>
<evidence type="ECO:0000256" key="3">
    <source>
        <dbReference type="ARBA" id="ARBA00022553"/>
    </source>
</evidence>
<evidence type="ECO:0000259" key="6">
    <source>
        <dbReference type="PROSITE" id="PS50110"/>
    </source>
</evidence>
<dbReference type="SMART" id="SM00387">
    <property type="entry name" value="HATPase_c"/>
    <property type="match status" value="1"/>
</dbReference>
<dbReference type="PANTHER" id="PTHR43065:SF49">
    <property type="entry name" value="HISTIDINE KINASE"/>
    <property type="match status" value="1"/>
</dbReference>
<name>A0A4Q0MI94_9HYPH</name>
<evidence type="ECO:0000313" key="10">
    <source>
        <dbReference type="Proteomes" id="UP000289708"/>
    </source>
</evidence>
<dbReference type="SMART" id="SM00086">
    <property type="entry name" value="PAC"/>
    <property type="match status" value="2"/>
</dbReference>
<dbReference type="InterPro" id="IPR003594">
    <property type="entry name" value="HATPase_dom"/>
</dbReference>
<feature type="modified residue" description="4-aspartylphosphate" evidence="4">
    <location>
        <position position="577"/>
    </location>
</feature>
<dbReference type="OrthoDB" id="9796100at2"/>
<dbReference type="SMART" id="SM00388">
    <property type="entry name" value="HisKA"/>
    <property type="match status" value="1"/>
</dbReference>
<dbReference type="InterPro" id="IPR011006">
    <property type="entry name" value="CheY-like_superfamily"/>
</dbReference>
<feature type="domain" description="PAS" evidence="7">
    <location>
        <begin position="136"/>
        <end position="209"/>
    </location>
</feature>
<accession>A0A4Q0MI94</accession>
<proteinExistence type="predicted"/>
<dbReference type="SMART" id="SM00091">
    <property type="entry name" value="PAS"/>
    <property type="match status" value="2"/>
</dbReference>
<feature type="domain" description="PAC" evidence="8">
    <location>
        <begin position="83"/>
        <end position="135"/>
    </location>
</feature>
<dbReference type="InterPro" id="IPR004358">
    <property type="entry name" value="Sig_transdc_His_kin-like_C"/>
</dbReference>
<organism evidence="9 10">
    <name type="scientific">Hansschlegelia zhihuaiae</name>
    <dbReference type="NCBI Taxonomy" id="405005"/>
    <lineage>
        <taxon>Bacteria</taxon>
        <taxon>Pseudomonadati</taxon>
        <taxon>Pseudomonadota</taxon>
        <taxon>Alphaproteobacteria</taxon>
        <taxon>Hyphomicrobiales</taxon>
        <taxon>Methylopilaceae</taxon>
        <taxon>Hansschlegelia</taxon>
    </lineage>
</organism>
<dbReference type="Proteomes" id="UP000289708">
    <property type="component" value="Unassembled WGS sequence"/>
</dbReference>
<dbReference type="Pfam" id="PF00072">
    <property type="entry name" value="Response_reg"/>
    <property type="match status" value="1"/>
</dbReference>
<feature type="domain" description="PAS" evidence="7">
    <location>
        <begin position="8"/>
        <end position="65"/>
    </location>
</feature>
<keyword evidence="3 4" id="KW-0597">Phosphoprotein</keyword>
<dbReference type="SUPFAM" id="SSF55785">
    <property type="entry name" value="PYP-like sensor domain (PAS domain)"/>
    <property type="match status" value="2"/>
</dbReference>
<dbReference type="SUPFAM" id="SSF52172">
    <property type="entry name" value="CheY-like"/>
    <property type="match status" value="1"/>
</dbReference>
<dbReference type="Pfam" id="PF13426">
    <property type="entry name" value="PAS_9"/>
    <property type="match status" value="2"/>
</dbReference>
<dbReference type="PROSITE" id="PS50110">
    <property type="entry name" value="RESPONSE_REGULATORY"/>
    <property type="match status" value="1"/>
</dbReference>
<dbReference type="InterPro" id="IPR001610">
    <property type="entry name" value="PAC"/>
</dbReference>
<reference evidence="9 10" key="1">
    <citation type="submission" date="2018-12" db="EMBL/GenBank/DDBJ databases">
        <title>bacterium Hansschlegelia zhihuaiae S113.</title>
        <authorList>
            <person name="He J."/>
        </authorList>
    </citation>
    <scope>NUCLEOTIDE SEQUENCE [LARGE SCALE GENOMIC DNA]</scope>
    <source>
        <strain evidence="9 10">S 113</strain>
    </source>
</reference>
<dbReference type="PROSITE" id="PS50109">
    <property type="entry name" value="HIS_KIN"/>
    <property type="match status" value="1"/>
</dbReference>
<dbReference type="PANTHER" id="PTHR43065">
    <property type="entry name" value="SENSOR HISTIDINE KINASE"/>
    <property type="match status" value="1"/>
</dbReference>
<dbReference type="PROSITE" id="PS50112">
    <property type="entry name" value="PAS"/>
    <property type="match status" value="2"/>
</dbReference>
<keyword evidence="9" id="KW-0808">Transferase</keyword>
<dbReference type="NCBIfam" id="TIGR00229">
    <property type="entry name" value="sensory_box"/>
    <property type="match status" value="2"/>
</dbReference>
<evidence type="ECO:0000256" key="1">
    <source>
        <dbReference type="ARBA" id="ARBA00000085"/>
    </source>
</evidence>
<dbReference type="InterPro" id="IPR005467">
    <property type="entry name" value="His_kinase_dom"/>
</dbReference>
<feature type="domain" description="PAC" evidence="8">
    <location>
        <begin position="211"/>
        <end position="263"/>
    </location>
</feature>
<dbReference type="EMBL" id="RYFI01000011">
    <property type="protein sequence ID" value="RXF73043.1"/>
    <property type="molecule type" value="Genomic_DNA"/>
</dbReference>
<dbReference type="InterPro" id="IPR036890">
    <property type="entry name" value="HATPase_C_sf"/>
</dbReference>
<dbReference type="PRINTS" id="PR00344">
    <property type="entry name" value="BCTRLSENSOR"/>
</dbReference>
<dbReference type="AlphaFoldDB" id="A0A4Q0MI94"/>
<dbReference type="Pfam" id="PF00512">
    <property type="entry name" value="HisKA"/>
    <property type="match status" value="1"/>
</dbReference>
<dbReference type="EC" id="2.7.13.3" evidence="2"/>
<dbReference type="Pfam" id="PF02518">
    <property type="entry name" value="HATPase_c"/>
    <property type="match status" value="1"/>
</dbReference>
<protein>
    <recommendedName>
        <fullName evidence="2">histidine kinase</fullName>
        <ecNumber evidence="2">2.7.13.3</ecNumber>
    </recommendedName>
</protein>
<dbReference type="Gene3D" id="3.40.50.2300">
    <property type="match status" value="1"/>
</dbReference>
<dbReference type="Gene3D" id="1.10.287.130">
    <property type="match status" value="1"/>
</dbReference>
<dbReference type="InterPro" id="IPR000700">
    <property type="entry name" value="PAS-assoc_C"/>
</dbReference>
<dbReference type="CDD" id="cd00130">
    <property type="entry name" value="PAS"/>
    <property type="match status" value="2"/>
</dbReference>
<dbReference type="InterPro" id="IPR003661">
    <property type="entry name" value="HisK_dim/P_dom"/>
</dbReference>
<dbReference type="Gene3D" id="3.30.450.20">
    <property type="entry name" value="PAS domain"/>
    <property type="match status" value="2"/>
</dbReference>
<dbReference type="InterPro" id="IPR036097">
    <property type="entry name" value="HisK_dim/P_sf"/>
</dbReference>
<evidence type="ECO:0000259" key="5">
    <source>
        <dbReference type="PROSITE" id="PS50109"/>
    </source>
</evidence>
<evidence type="ECO:0000259" key="7">
    <source>
        <dbReference type="PROSITE" id="PS50112"/>
    </source>
</evidence>
<dbReference type="CDD" id="cd00082">
    <property type="entry name" value="HisKA"/>
    <property type="match status" value="1"/>
</dbReference>
<dbReference type="SUPFAM" id="SSF55874">
    <property type="entry name" value="ATPase domain of HSP90 chaperone/DNA topoisomerase II/histidine kinase"/>
    <property type="match status" value="1"/>
</dbReference>
<keyword evidence="10" id="KW-1185">Reference proteome</keyword>
<dbReference type="PROSITE" id="PS50113">
    <property type="entry name" value="PAC"/>
    <property type="match status" value="2"/>
</dbReference>
<evidence type="ECO:0000256" key="2">
    <source>
        <dbReference type="ARBA" id="ARBA00012438"/>
    </source>
</evidence>
<evidence type="ECO:0000256" key="4">
    <source>
        <dbReference type="PROSITE-ProRule" id="PRU00169"/>
    </source>
</evidence>
<feature type="domain" description="Response regulatory" evidence="6">
    <location>
        <begin position="527"/>
        <end position="638"/>
    </location>
</feature>
<dbReference type="SUPFAM" id="SSF47384">
    <property type="entry name" value="Homodimeric domain of signal transducing histidine kinase"/>
    <property type="match status" value="1"/>
</dbReference>
<dbReference type="GO" id="GO:0000155">
    <property type="term" value="F:phosphorelay sensor kinase activity"/>
    <property type="evidence" value="ECO:0007669"/>
    <property type="project" value="InterPro"/>
</dbReference>
<feature type="domain" description="Histidine kinase" evidence="5">
    <location>
        <begin position="283"/>
        <end position="502"/>
    </location>
</feature>